<evidence type="ECO:0000256" key="4">
    <source>
        <dbReference type="ARBA" id="ARBA00022827"/>
    </source>
</evidence>
<evidence type="ECO:0000313" key="12">
    <source>
        <dbReference type="EMBL" id="KAH7287784.1"/>
    </source>
</evidence>
<dbReference type="InterPro" id="IPR001433">
    <property type="entry name" value="OxRdtase_FAD/NAD-bd"/>
</dbReference>
<feature type="binding site" evidence="10">
    <location>
        <position position="376"/>
    </location>
    <ligand>
        <name>NADP(+)</name>
        <dbReference type="ChEBI" id="CHEBI:58349"/>
    </ligand>
</feature>
<feature type="binding site" evidence="10">
    <location>
        <position position="160"/>
    </location>
    <ligand>
        <name>NADP(+)</name>
        <dbReference type="ChEBI" id="CHEBI:58349"/>
    </ligand>
</feature>
<feature type="binding site" evidence="10">
    <location>
        <position position="308"/>
    </location>
    <ligand>
        <name>NADP(+)</name>
        <dbReference type="ChEBI" id="CHEBI:58349"/>
    </ligand>
</feature>
<dbReference type="AlphaFoldDB" id="A0A8T2QW06"/>
<keyword evidence="3 9" id="KW-0285">Flavoprotein</keyword>
<dbReference type="InterPro" id="IPR035442">
    <property type="entry name" value="FNR_plant_Cyanobacteria"/>
</dbReference>
<dbReference type="InterPro" id="IPR039261">
    <property type="entry name" value="FNR_nucleotide-bd"/>
</dbReference>
<comment type="subcellular location">
    <subcellularLocation>
        <location evidence="9">Plastid</location>
        <location evidence="9">Chloroplast</location>
    </subcellularLocation>
</comment>
<feature type="binding site" evidence="10">
    <location>
        <begin position="337"/>
        <end position="338"/>
    </location>
    <ligand>
        <name>NADP(+)</name>
        <dbReference type="ChEBI" id="CHEBI:58349"/>
    </ligand>
</feature>
<keyword evidence="13" id="KW-1185">Reference proteome</keyword>
<dbReference type="InterPro" id="IPR015701">
    <property type="entry name" value="FNR"/>
</dbReference>
<dbReference type="PROSITE" id="PS51384">
    <property type="entry name" value="FAD_FR"/>
    <property type="match status" value="1"/>
</dbReference>
<dbReference type="InterPro" id="IPR017927">
    <property type="entry name" value="FAD-bd_FR_type"/>
</dbReference>
<keyword evidence="5 9" id="KW-0521">NADP</keyword>
<sequence length="378" mass="41909">MASSISVSSTASSSALHAHRLQQPFAEAAASSSVSFNSQKQGFLTGNRLFLDSVAPKGRNGGEKVFTVRASVETAAPAAAKKQSRKNDEGLVVNTYKPKTPYIGKCLLNSKIVGDDAPGETWHMVFSTEGLVKYREGQSIGVVPPGVDQNGKPHKLRLYSIASSAPGDFGDYKTVSLCVKRLVYLNDKGEEVKGVCSNFLCDLKPGEEVSITGPVGKEMLMPTDPNATIIMLATGTGIAPFRGFLWRMFFEKHEDYKFKGLAWLFLGVPTSSSLLYVDEYERMKKIAPDNFRYDLAISREQANAKGEKMYIQTRMAEYADELWELLKKDNTFVYMCGLKGMEKGIDDIMTGLAARDGYDWAQYKKDLKKNEQWNVEVY</sequence>
<dbReference type="Proteomes" id="UP000825935">
    <property type="component" value="Chromosome 32"/>
</dbReference>
<keyword evidence="7 9" id="KW-0560">Oxidoreductase</keyword>
<feature type="domain" description="FAD-binding FR-type" evidence="11">
    <location>
        <begin position="99"/>
        <end position="221"/>
    </location>
</feature>
<dbReference type="InterPro" id="IPR001709">
    <property type="entry name" value="Flavoprot_Pyr_Nucl_cyt_Rdtase"/>
</dbReference>
<comment type="caution">
    <text evidence="12">The sequence shown here is derived from an EMBL/GenBank/DDBJ whole genome shotgun (WGS) entry which is preliminary data.</text>
</comment>
<dbReference type="PANTHER" id="PTHR43314">
    <property type="match status" value="1"/>
</dbReference>
<keyword evidence="6" id="KW-0249">Electron transport</keyword>
<name>A0A8T2QW06_CERRI</name>
<comment type="catalytic activity">
    <reaction evidence="8 9">
        <text>2 reduced [2Fe-2S]-[ferredoxin] + NADP(+) + H(+) = 2 oxidized [2Fe-2S]-[ferredoxin] + NADPH</text>
        <dbReference type="Rhea" id="RHEA:20125"/>
        <dbReference type="Rhea" id="RHEA-COMP:10000"/>
        <dbReference type="Rhea" id="RHEA-COMP:10001"/>
        <dbReference type="ChEBI" id="CHEBI:15378"/>
        <dbReference type="ChEBI" id="CHEBI:33737"/>
        <dbReference type="ChEBI" id="CHEBI:33738"/>
        <dbReference type="ChEBI" id="CHEBI:57783"/>
        <dbReference type="ChEBI" id="CHEBI:58349"/>
        <dbReference type="EC" id="1.18.1.2"/>
    </reaction>
</comment>
<keyword evidence="4 9" id="KW-0274">FAD</keyword>
<dbReference type="InterPro" id="IPR017938">
    <property type="entry name" value="Riboflavin_synthase-like_b-brl"/>
</dbReference>
<evidence type="ECO:0000256" key="2">
    <source>
        <dbReference type="ARBA" id="ARBA00008312"/>
    </source>
</evidence>
<dbReference type="FunFam" id="3.40.50.80:FF:000008">
    <property type="entry name" value="Ferredoxin--NADP reductase, chloroplastic"/>
    <property type="match status" value="1"/>
</dbReference>
<comment type="cofactor">
    <cofactor evidence="1">
        <name>FAD</name>
        <dbReference type="ChEBI" id="CHEBI:57692"/>
    </cofactor>
</comment>
<organism evidence="12 13">
    <name type="scientific">Ceratopteris richardii</name>
    <name type="common">Triangle waterfern</name>
    <dbReference type="NCBI Taxonomy" id="49495"/>
    <lineage>
        <taxon>Eukaryota</taxon>
        <taxon>Viridiplantae</taxon>
        <taxon>Streptophyta</taxon>
        <taxon>Embryophyta</taxon>
        <taxon>Tracheophyta</taxon>
        <taxon>Polypodiopsida</taxon>
        <taxon>Polypodiidae</taxon>
        <taxon>Polypodiales</taxon>
        <taxon>Pteridineae</taxon>
        <taxon>Pteridaceae</taxon>
        <taxon>Parkerioideae</taxon>
        <taxon>Ceratopteris</taxon>
    </lineage>
</organism>
<dbReference type="EC" id="1.18.1.2" evidence="9"/>
<evidence type="ECO:0000256" key="3">
    <source>
        <dbReference type="ARBA" id="ARBA00022630"/>
    </source>
</evidence>
<evidence type="ECO:0000256" key="6">
    <source>
        <dbReference type="ARBA" id="ARBA00022982"/>
    </source>
</evidence>
<evidence type="ECO:0000256" key="7">
    <source>
        <dbReference type="ARBA" id="ARBA00023002"/>
    </source>
</evidence>
<dbReference type="OrthoDB" id="1688044at2759"/>
<evidence type="ECO:0000256" key="1">
    <source>
        <dbReference type="ARBA" id="ARBA00001974"/>
    </source>
</evidence>
<dbReference type="PIRSF" id="PIRSF501178">
    <property type="entry name" value="FNR-PetH"/>
    <property type="match status" value="1"/>
</dbReference>
<dbReference type="SUPFAM" id="SSF52343">
    <property type="entry name" value="Ferredoxin reductase-like, C-terminal NADP-linked domain"/>
    <property type="match status" value="1"/>
</dbReference>
<gene>
    <name evidence="12" type="ORF">KP509_32G074200</name>
</gene>
<protein>
    <recommendedName>
        <fullName evidence="9">Ferredoxin--NADP reductase, chloroplastic</fullName>
        <shortName evidence="9">FNR</shortName>
        <ecNumber evidence="9">1.18.1.2</ecNumber>
    </recommendedName>
</protein>
<accession>A0A8T2QW06</accession>
<feature type="binding site" evidence="10">
    <location>
        <begin position="298"/>
        <end position="299"/>
    </location>
    <ligand>
        <name>NADP(+)</name>
        <dbReference type="ChEBI" id="CHEBI:58349"/>
    </ligand>
</feature>
<evidence type="ECO:0000256" key="8">
    <source>
        <dbReference type="ARBA" id="ARBA00047776"/>
    </source>
</evidence>
<dbReference type="PIRSF" id="PIRSF000361">
    <property type="entry name" value="Frd-NADP+_RD"/>
    <property type="match status" value="1"/>
</dbReference>
<dbReference type="PRINTS" id="PR00371">
    <property type="entry name" value="FPNCR"/>
</dbReference>
<evidence type="ECO:0000256" key="10">
    <source>
        <dbReference type="PIRSR" id="PIRSR000361-1"/>
    </source>
</evidence>
<evidence type="ECO:0000256" key="5">
    <source>
        <dbReference type="ARBA" id="ARBA00022857"/>
    </source>
</evidence>
<evidence type="ECO:0000313" key="13">
    <source>
        <dbReference type="Proteomes" id="UP000825935"/>
    </source>
</evidence>
<dbReference type="Gene3D" id="2.40.30.10">
    <property type="entry name" value="Translation factors"/>
    <property type="match status" value="1"/>
</dbReference>
<dbReference type="GO" id="GO:0009507">
    <property type="term" value="C:chloroplast"/>
    <property type="evidence" value="ECO:0007669"/>
    <property type="project" value="UniProtKB-SubCell"/>
</dbReference>
<dbReference type="CDD" id="cd06208">
    <property type="entry name" value="CYPOR_like_FNR"/>
    <property type="match status" value="1"/>
</dbReference>
<dbReference type="GO" id="GO:0004324">
    <property type="term" value="F:ferredoxin-NADP+ reductase activity"/>
    <property type="evidence" value="ECO:0007669"/>
    <property type="project" value="UniProtKB-EC"/>
</dbReference>
<dbReference type="Gene3D" id="3.40.50.80">
    <property type="entry name" value="Nucleotide-binding domain of ferredoxin-NADP reductase (FNR) module"/>
    <property type="match status" value="1"/>
</dbReference>
<dbReference type="SUPFAM" id="SSF63380">
    <property type="entry name" value="Riboflavin synthase domain-like"/>
    <property type="match status" value="1"/>
</dbReference>
<proteinExistence type="inferred from homology"/>
<dbReference type="Pfam" id="PF00175">
    <property type="entry name" value="NAD_binding_1"/>
    <property type="match status" value="1"/>
</dbReference>
<evidence type="ECO:0000256" key="9">
    <source>
        <dbReference type="PIRNR" id="PIRNR000361"/>
    </source>
</evidence>
<evidence type="ECO:0000259" key="11">
    <source>
        <dbReference type="PROSITE" id="PS51384"/>
    </source>
</evidence>
<reference evidence="12" key="1">
    <citation type="submission" date="2021-08" db="EMBL/GenBank/DDBJ databases">
        <title>WGS assembly of Ceratopteris richardii.</title>
        <authorList>
            <person name="Marchant D.B."/>
            <person name="Chen G."/>
            <person name="Jenkins J."/>
            <person name="Shu S."/>
            <person name="Leebens-Mack J."/>
            <person name="Grimwood J."/>
            <person name="Schmutz J."/>
            <person name="Soltis P."/>
            <person name="Soltis D."/>
            <person name="Chen Z.-H."/>
        </authorList>
    </citation>
    <scope>NUCLEOTIDE SEQUENCE</scope>
    <source>
        <strain evidence="12">Whitten #5841</strain>
        <tissue evidence="12">Leaf</tissue>
    </source>
</reference>
<dbReference type="OMA" id="AKGAFNY"/>
<keyword evidence="6" id="KW-0813">Transport</keyword>
<feature type="binding site" evidence="10">
    <location>
        <position position="236"/>
    </location>
    <ligand>
        <name>NADP(+)</name>
        <dbReference type="ChEBI" id="CHEBI:58349"/>
    </ligand>
</feature>
<feature type="binding site" evidence="10">
    <location>
        <begin position="268"/>
        <end position="269"/>
    </location>
    <ligand>
        <name>NADP(+)</name>
        <dbReference type="ChEBI" id="CHEBI:58349"/>
    </ligand>
</feature>
<feature type="binding site" evidence="10">
    <location>
        <position position="180"/>
    </location>
    <ligand>
        <name>NADP(+)</name>
        <dbReference type="ChEBI" id="CHEBI:58349"/>
    </ligand>
</feature>
<comment type="similarity">
    <text evidence="2 9">Belongs to the ferredoxin--NADP reductase type 1 family.</text>
</comment>
<dbReference type="EMBL" id="CM035437">
    <property type="protein sequence ID" value="KAH7287784.1"/>
    <property type="molecule type" value="Genomic_DNA"/>
</dbReference>